<evidence type="ECO:0000256" key="2">
    <source>
        <dbReference type="ARBA" id="ARBA00023015"/>
    </source>
</evidence>
<dbReference type="AlphaFoldDB" id="H2AMN5"/>
<dbReference type="FunCoup" id="H2AMN5">
    <property type="interactions" value="366"/>
</dbReference>
<dbReference type="Gene3D" id="1.20.5.170">
    <property type="match status" value="1"/>
</dbReference>
<feature type="coiled-coil region" evidence="5">
    <location>
        <begin position="152"/>
        <end position="203"/>
    </location>
</feature>
<evidence type="ECO:0000313" key="8">
    <source>
        <dbReference type="EMBL" id="CCF55635.1"/>
    </source>
</evidence>
<keyword evidence="9" id="KW-1185">Reference proteome</keyword>
<dbReference type="CDD" id="cd14688">
    <property type="entry name" value="bZIP_YAP"/>
    <property type="match status" value="1"/>
</dbReference>
<proteinExistence type="predicted"/>
<dbReference type="STRING" id="1071382.H2AMN5"/>
<dbReference type="SMART" id="SM00338">
    <property type="entry name" value="BRLZ"/>
    <property type="match status" value="1"/>
</dbReference>
<dbReference type="InterPro" id="IPR004827">
    <property type="entry name" value="bZIP"/>
</dbReference>
<dbReference type="eggNOG" id="ENOG502S2TX">
    <property type="taxonomic scope" value="Eukaryota"/>
</dbReference>
<keyword evidence="2" id="KW-0805">Transcription regulation</keyword>
<gene>
    <name evidence="8" type="primary">KAFR0A01970</name>
    <name evidence="8" type="ORF">KAFR_0A01970</name>
</gene>
<dbReference type="HOGENOM" id="CLU_064108_0_0_1"/>
<dbReference type="Proteomes" id="UP000005220">
    <property type="component" value="Chromosome 1"/>
</dbReference>
<keyword evidence="3" id="KW-0804">Transcription</keyword>
<evidence type="ECO:0000256" key="6">
    <source>
        <dbReference type="SAM" id="MobiDB-lite"/>
    </source>
</evidence>
<dbReference type="InterPro" id="IPR046347">
    <property type="entry name" value="bZIP_sf"/>
</dbReference>
<feature type="region of interest" description="Disordered" evidence="6">
    <location>
        <begin position="19"/>
        <end position="39"/>
    </location>
</feature>
<keyword evidence="4" id="KW-0539">Nucleus</keyword>
<evidence type="ECO:0000256" key="5">
    <source>
        <dbReference type="SAM" id="Coils"/>
    </source>
</evidence>
<dbReference type="GO" id="GO:0001228">
    <property type="term" value="F:DNA-binding transcription activator activity, RNA polymerase II-specific"/>
    <property type="evidence" value="ECO:0007669"/>
    <property type="project" value="TreeGrafter"/>
</dbReference>
<dbReference type="GeneID" id="13882308"/>
<evidence type="ECO:0000259" key="7">
    <source>
        <dbReference type="PROSITE" id="PS50217"/>
    </source>
</evidence>
<reference evidence="8 9" key="1">
    <citation type="journal article" date="2011" name="Proc. Natl. Acad. Sci. U.S.A.">
        <title>Evolutionary erosion of yeast sex chromosomes by mating-type switching accidents.</title>
        <authorList>
            <person name="Gordon J.L."/>
            <person name="Armisen D."/>
            <person name="Proux-Wera E."/>
            <person name="Oheigeartaigh S.S."/>
            <person name="Byrne K.P."/>
            <person name="Wolfe K.H."/>
        </authorList>
    </citation>
    <scope>NUCLEOTIDE SEQUENCE [LARGE SCALE GENOMIC DNA]</scope>
    <source>
        <strain evidence="9">ATCC 22294 / BCRC 22015 / CBS 2517 / CECT 1963 / NBRC 1671 / NRRL Y-8276</strain>
    </source>
</reference>
<evidence type="ECO:0000256" key="1">
    <source>
        <dbReference type="ARBA" id="ARBA00004123"/>
    </source>
</evidence>
<dbReference type="PANTHER" id="PTHR40621:SF8">
    <property type="entry name" value="AP-1-LIKE TRANSCRIPTION FACTOR YAP3"/>
    <property type="match status" value="1"/>
</dbReference>
<keyword evidence="5" id="KW-0175">Coiled coil</keyword>
<dbReference type="KEGG" id="kaf:KAFR_0A01970"/>
<dbReference type="Pfam" id="PF00170">
    <property type="entry name" value="bZIP_1"/>
    <property type="match status" value="1"/>
</dbReference>
<evidence type="ECO:0000256" key="4">
    <source>
        <dbReference type="ARBA" id="ARBA00023242"/>
    </source>
</evidence>
<dbReference type="Gene3D" id="1.10.238.100">
    <property type="entry name" value="YAP1 redox domain. Chain B"/>
    <property type="match status" value="1"/>
</dbReference>
<sequence length="327" mass="37469">MNSGDTPSQHFDFLLQRQLQNQQKQQTHHHSHQSQSYQQLDSPLTYYTHQNGGEFKNFTDSDNVLRENPILNVGPALARNEQSQQLPTNTNSANHDTYVKSEPIDISFMTPPSNLSSITNWNDSPSLSITNNSKDSKAKKKAQNRAAQKAFRERKEARLKELETKLMASERDRKTLLKEIEELRKLNMEINAENRILLQKNNNSNSNVPGLLIADNLSNSDAMDDNFTNSKYSFPSEDEFFKRVLADNKNTKDQNVSQNARYTDESGRQLLTVPATWEYLNKKSEEKDFDVSYVMQRLKGNEACDEYGPAYPRSLIDMILNDATIIP</sequence>
<organism evidence="8 9">
    <name type="scientific">Kazachstania africana (strain ATCC 22294 / BCRC 22015 / CBS 2517 / CECT 1963 / NBRC 1671 / NRRL Y-8276)</name>
    <name type="common">Yeast</name>
    <name type="synonym">Kluyveromyces africanus</name>
    <dbReference type="NCBI Taxonomy" id="1071382"/>
    <lineage>
        <taxon>Eukaryota</taxon>
        <taxon>Fungi</taxon>
        <taxon>Dikarya</taxon>
        <taxon>Ascomycota</taxon>
        <taxon>Saccharomycotina</taxon>
        <taxon>Saccharomycetes</taxon>
        <taxon>Saccharomycetales</taxon>
        <taxon>Saccharomycetaceae</taxon>
        <taxon>Kazachstania</taxon>
    </lineage>
</organism>
<dbReference type="OrthoDB" id="4940293at2759"/>
<dbReference type="RefSeq" id="XP_003954770.1">
    <property type="nucleotide sequence ID" value="XM_003954721.1"/>
</dbReference>
<dbReference type="GO" id="GO:0000976">
    <property type="term" value="F:transcription cis-regulatory region binding"/>
    <property type="evidence" value="ECO:0007669"/>
    <property type="project" value="InterPro"/>
</dbReference>
<dbReference type="InParanoid" id="H2AMN5"/>
<dbReference type="PROSITE" id="PS50217">
    <property type="entry name" value="BZIP"/>
    <property type="match status" value="1"/>
</dbReference>
<dbReference type="EMBL" id="HE650821">
    <property type="protein sequence ID" value="CCF55635.1"/>
    <property type="molecule type" value="Genomic_DNA"/>
</dbReference>
<dbReference type="GO" id="GO:0090575">
    <property type="term" value="C:RNA polymerase II transcription regulator complex"/>
    <property type="evidence" value="ECO:0007669"/>
    <property type="project" value="TreeGrafter"/>
</dbReference>
<protein>
    <recommendedName>
        <fullName evidence="7">BZIP domain-containing protein</fullName>
    </recommendedName>
</protein>
<dbReference type="PROSITE" id="PS00036">
    <property type="entry name" value="BZIP_BASIC"/>
    <property type="match status" value="1"/>
</dbReference>
<dbReference type="SUPFAM" id="SSF57959">
    <property type="entry name" value="Leucine zipper domain"/>
    <property type="match status" value="1"/>
</dbReference>
<evidence type="ECO:0000313" key="9">
    <source>
        <dbReference type="Proteomes" id="UP000005220"/>
    </source>
</evidence>
<dbReference type="InterPro" id="IPR050936">
    <property type="entry name" value="AP-1-like"/>
</dbReference>
<feature type="domain" description="BZIP" evidence="7">
    <location>
        <begin position="134"/>
        <end position="197"/>
    </location>
</feature>
<comment type="subcellular location">
    <subcellularLocation>
        <location evidence="1">Nucleus</location>
    </subcellularLocation>
</comment>
<evidence type="ECO:0000256" key="3">
    <source>
        <dbReference type="ARBA" id="ARBA00023163"/>
    </source>
</evidence>
<name>H2AMN5_KAZAF</name>
<accession>H2AMN5</accession>
<dbReference type="PANTHER" id="PTHR40621">
    <property type="entry name" value="TRANSCRIPTION FACTOR KAPC-RELATED"/>
    <property type="match status" value="1"/>
</dbReference>